<name>A0A218KC39_9CAUD</name>
<evidence type="ECO:0000313" key="1">
    <source>
        <dbReference type="EMBL" id="AKQ08451.1"/>
    </source>
</evidence>
<gene>
    <name evidence="1" type="ORF">PBC2_136</name>
</gene>
<dbReference type="EMBL" id="KT070867">
    <property type="protein sequence ID" value="AKQ08451.1"/>
    <property type="molecule type" value="Genomic_DNA"/>
</dbReference>
<protein>
    <submittedName>
        <fullName evidence="1">Uncharacterized protein</fullName>
    </submittedName>
</protein>
<organism evidence="1 2">
    <name type="scientific">Bacillus phage PBC2</name>
    <dbReference type="NCBI Taxonomy" id="1675029"/>
    <lineage>
        <taxon>Viruses</taxon>
        <taxon>Duplodnaviria</taxon>
        <taxon>Heunggongvirae</taxon>
        <taxon>Uroviricota</taxon>
        <taxon>Caudoviricetes</taxon>
        <taxon>Andregratiavirinae</taxon>
        <taxon>Haetaevirus</taxon>
        <taxon>Haetaevirus PBC2</taxon>
    </lineage>
</organism>
<sequence length="120" mass="13463">MYKSEKQRLVSKREQILNVLRSAGSKGVTNAELSVTALRYGGSLGELYKLGYEIETESLGDGLYKYTLVSEPETLVKREKAIDLLLKEVEKQGMVSKNDLLAILENKNIAVKYKANTYKS</sequence>
<accession>A0A218KC39</accession>
<evidence type="ECO:0000313" key="2">
    <source>
        <dbReference type="Proteomes" id="UP000223102"/>
    </source>
</evidence>
<proteinExistence type="predicted"/>
<dbReference type="Proteomes" id="UP000223102">
    <property type="component" value="Segment"/>
</dbReference>
<reference evidence="1 2" key="1">
    <citation type="submission" date="2015-06" db="EMBL/GenBank/DDBJ databases">
        <title>Complete genome sequence of Bacillus cereus phage PBC2.</title>
        <authorList>
            <person name="Kong M."/>
            <person name="Ryu S."/>
        </authorList>
    </citation>
    <scope>NUCLEOTIDE SEQUENCE [LARGE SCALE GENOMIC DNA]</scope>
</reference>
<keyword evidence="2" id="KW-1185">Reference proteome</keyword>